<dbReference type="Pfam" id="PF07977">
    <property type="entry name" value="FabA"/>
    <property type="match status" value="1"/>
</dbReference>
<evidence type="ECO:0000313" key="3">
    <source>
        <dbReference type="Proteomes" id="UP000199691"/>
    </source>
</evidence>
<accession>A0A1H0X7E2</accession>
<dbReference type="EMBL" id="FNIX01000044">
    <property type="protein sequence ID" value="SDP98812.1"/>
    <property type="molecule type" value="Genomic_DNA"/>
</dbReference>
<keyword evidence="3" id="KW-1185">Reference proteome</keyword>
<organism evidence="2 3">
    <name type="scientific">Lentzea jiangxiensis</name>
    <dbReference type="NCBI Taxonomy" id="641025"/>
    <lineage>
        <taxon>Bacteria</taxon>
        <taxon>Bacillati</taxon>
        <taxon>Actinomycetota</taxon>
        <taxon>Actinomycetes</taxon>
        <taxon>Pseudonocardiales</taxon>
        <taxon>Pseudonocardiaceae</taxon>
        <taxon>Lentzea</taxon>
    </lineage>
</organism>
<dbReference type="AlphaFoldDB" id="A0A1H0X7E2"/>
<evidence type="ECO:0000313" key="2">
    <source>
        <dbReference type="EMBL" id="SDP98812.1"/>
    </source>
</evidence>
<dbReference type="InterPro" id="IPR029069">
    <property type="entry name" value="HotDog_dom_sf"/>
</dbReference>
<sequence length="219" mass="24522">MPAPPMLLADRVTGIAAAPGSMGTGTIWTETDVVDGAWYLDPAGRMPAGIISEAGQADLLLISWLGVDLLTKGERIYRLLGCEITYHGSLPEPGNTLRYQITIDGHGEHDGIRLFFFHYDCYVGDELKLTGPEWSGGLLHRRRTRQHRRRDLSNRHSPPTSSLPHPRPAGTRTPKPSQIHLFDKVSDLREGYVKTELSIHEDDWFFDGHFKNDRACRGP</sequence>
<dbReference type="STRING" id="641025.SAMN05421507_1442"/>
<gene>
    <name evidence="2" type="ORF">SAMN05421507_1442</name>
</gene>
<name>A0A1H0X7E2_9PSEU</name>
<dbReference type="SUPFAM" id="SSF54637">
    <property type="entry name" value="Thioesterase/thiol ester dehydrase-isomerase"/>
    <property type="match status" value="2"/>
</dbReference>
<dbReference type="Gene3D" id="3.10.129.10">
    <property type="entry name" value="Hotdog Thioesterase"/>
    <property type="match status" value="2"/>
</dbReference>
<evidence type="ECO:0000256" key="1">
    <source>
        <dbReference type="SAM" id="MobiDB-lite"/>
    </source>
</evidence>
<protein>
    <submittedName>
        <fullName evidence="2">FabA-like domain-containing protein</fullName>
    </submittedName>
</protein>
<proteinExistence type="predicted"/>
<feature type="region of interest" description="Disordered" evidence="1">
    <location>
        <begin position="140"/>
        <end position="178"/>
    </location>
</feature>
<reference evidence="3" key="1">
    <citation type="submission" date="2016-10" db="EMBL/GenBank/DDBJ databases">
        <authorList>
            <person name="Varghese N."/>
            <person name="Submissions S."/>
        </authorList>
    </citation>
    <scope>NUCLEOTIDE SEQUENCE [LARGE SCALE GENOMIC DNA]</scope>
    <source>
        <strain evidence="3">CGMCC 4.6609</strain>
    </source>
</reference>
<dbReference type="InterPro" id="IPR013114">
    <property type="entry name" value="FabA_FabZ"/>
</dbReference>
<dbReference type="Proteomes" id="UP000199691">
    <property type="component" value="Unassembled WGS sequence"/>
</dbReference>
<feature type="compositionally biased region" description="Basic residues" evidence="1">
    <location>
        <begin position="140"/>
        <end position="150"/>
    </location>
</feature>